<dbReference type="InterPro" id="IPR050967">
    <property type="entry name" value="Thiamine_Salvage_TenA"/>
</dbReference>
<dbReference type="Proteomes" id="UP001210770">
    <property type="component" value="Chromosome"/>
</dbReference>
<gene>
    <name evidence="2" type="ORF">PL336_07375</name>
</gene>
<evidence type="ECO:0000313" key="3">
    <source>
        <dbReference type="Proteomes" id="UP001210770"/>
    </source>
</evidence>
<evidence type="ECO:0000313" key="2">
    <source>
        <dbReference type="EMBL" id="WCE71642.1"/>
    </source>
</evidence>
<evidence type="ECO:0000259" key="1">
    <source>
        <dbReference type="Pfam" id="PF03070"/>
    </source>
</evidence>
<accession>A0AAX3LSE6</accession>
<dbReference type="RefSeq" id="WP_271689795.1">
    <property type="nucleotide sequence ID" value="NZ_CP116423.1"/>
</dbReference>
<dbReference type="Gene3D" id="1.20.910.10">
    <property type="entry name" value="Heme oxygenase-like"/>
    <property type="match status" value="1"/>
</dbReference>
<dbReference type="InterPro" id="IPR016084">
    <property type="entry name" value="Haem_Oase-like_multi-hlx"/>
</dbReference>
<dbReference type="GO" id="GO:0005829">
    <property type="term" value="C:cytosol"/>
    <property type="evidence" value="ECO:0007669"/>
    <property type="project" value="TreeGrafter"/>
</dbReference>
<feature type="domain" description="Thiaminase-2/PQQC" evidence="1">
    <location>
        <begin position="19"/>
        <end position="222"/>
    </location>
</feature>
<dbReference type="AlphaFoldDB" id="A0AAX3LSE6"/>
<dbReference type="PANTHER" id="PTHR43198">
    <property type="entry name" value="BIFUNCTIONAL TH2 PROTEIN"/>
    <property type="match status" value="1"/>
</dbReference>
<dbReference type="CDD" id="cd19367">
    <property type="entry name" value="TenA_C_ScTHI20-like"/>
    <property type="match status" value="1"/>
</dbReference>
<dbReference type="PANTHER" id="PTHR43198:SF2">
    <property type="entry name" value="SI:CH1073-67J19.1-RELATED"/>
    <property type="match status" value="1"/>
</dbReference>
<organism evidence="2 3">
    <name type="scientific">Sulfitobacter faviae</name>
    <dbReference type="NCBI Taxonomy" id="1775881"/>
    <lineage>
        <taxon>Bacteria</taxon>
        <taxon>Pseudomonadati</taxon>
        <taxon>Pseudomonadota</taxon>
        <taxon>Alphaproteobacteria</taxon>
        <taxon>Rhodobacterales</taxon>
        <taxon>Roseobacteraceae</taxon>
        <taxon>Sulfitobacter</taxon>
    </lineage>
</organism>
<name>A0AAX3LSE6_9RHOB</name>
<dbReference type="InterPro" id="IPR004305">
    <property type="entry name" value="Thiaminase-2/PQQC"/>
</dbReference>
<dbReference type="EMBL" id="CP116423">
    <property type="protein sequence ID" value="WCE71642.1"/>
    <property type="molecule type" value="Genomic_DNA"/>
</dbReference>
<reference evidence="2" key="1">
    <citation type="submission" date="2023-01" db="EMBL/GenBank/DDBJ databases">
        <title>Comparative genomic analysis of cold water coral derived Sulfitobacter faviae: insights into their metabolism and habitat adaptation.</title>
        <authorList>
            <person name="Guo Y."/>
            <person name="Lin S."/>
            <person name="Huang Z."/>
            <person name="Tang K."/>
            <person name="Wang X."/>
        </authorList>
    </citation>
    <scope>NUCLEOTIDE SEQUENCE</scope>
    <source>
        <strain evidence="2">SCSIO W_1865</strain>
    </source>
</reference>
<proteinExistence type="predicted"/>
<sequence>MTAPDYGKAFAAWRSGAGETWRAYTRHDFVEQLGNGSLPQASYLHYLRQDYVFLIHFARAWALAAAKAETLDEMAAASATVHALVHVEMPLHVETCAGHGIGRATLEATAEAPGNLAYTRYVLEAGYSGDFLDLMAALAPCVLGYGEIGLALRGNDGPYADWCAVYGGEEYQALCRDVGALIDGGLERRLGASWQTLPRAKTLQERFNTATALEVGFWDMALSPAAT</sequence>
<protein>
    <submittedName>
        <fullName evidence="2">TenA family protein</fullName>
    </submittedName>
</protein>
<dbReference type="Pfam" id="PF03070">
    <property type="entry name" value="TENA_THI-4"/>
    <property type="match status" value="1"/>
</dbReference>
<dbReference type="SUPFAM" id="SSF48613">
    <property type="entry name" value="Heme oxygenase-like"/>
    <property type="match status" value="1"/>
</dbReference>